<dbReference type="Pfam" id="PF25917">
    <property type="entry name" value="BSH_RND"/>
    <property type="match status" value="1"/>
</dbReference>
<dbReference type="RefSeq" id="WP_013233943.1">
    <property type="nucleotide sequence ID" value="NZ_CP011930.1"/>
</dbReference>
<dbReference type="SUPFAM" id="SSF111369">
    <property type="entry name" value="HlyD-like secretion proteins"/>
    <property type="match status" value="2"/>
</dbReference>
<feature type="domain" description="Multidrug resistance protein MdtA-like barrel-sandwich hybrid" evidence="2">
    <location>
        <begin position="49"/>
        <end position="244"/>
    </location>
</feature>
<reference evidence="3" key="2">
    <citation type="submission" date="2007-02" db="EMBL/GenBank/DDBJ databases">
        <title>Genome sequence of the nitrogen fixing bacterium Herbaspirillum seropedicae.</title>
        <authorList>
            <person name="Pedrosa F.O."/>
        </authorList>
    </citation>
    <scope>NUCLEOTIDE SEQUENCE</scope>
</reference>
<organism evidence="3">
    <name type="scientific">Herbaspirillum seropedicae</name>
    <dbReference type="NCBI Taxonomy" id="964"/>
    <lineage>
        <taxon>Bacteria</taxon>
        <taxon>Pseudomonadati</taxon>
        <taxon>Pseudomonadota</taxon>
        <taxon>Betaproteobacteria</taxon>
        <taxon>Burkholderiales</taxon>
        <taxon>Oxalobacteraceae</taxon>
        <taxon>Herbaspirillum</taxon>
    </lineage>
</organism>
<keyword evidence="1" id="KW-0175">Coiled coil</keyword>
<dbReference type="AlphaFoldDB" id="A2RPP6"/>
<sequence>MNRSLQHPLFAGLLLVVLAAVGWTGWAWWRDADAPAGLVSSNGRLEATEVDIGSRLGGRIRHMLVDEGEAVQAGQVLAYLQVDSLHAQLREARAQQQRASQGVTVAQAQLAMRRSEQRIAQALTVQRHKSLSAATRRVERSQPLGRMQALTAQEVDDEENTLAEARAQLDAAQAQEEGARAAIRAAEADVASARALLEAAQAATARIEADLEESAIRAPRDGHIQYRLAQAGEVVSEGSKLLNLIDLSDLHMHFFLPAELAGKVRLGQEVRVVLDAAPTDALPARITYVSRQAQFTPKAVETANERQKLMFRVKAQLTPSSRGSIAPHLKAGMPGVAWIKTAEQLPWPKTLPAPGQSP</sequence>
<dbReference type="OMA" id="FAKPGMP"/>
<evidence type="ECO:0000256" key="1">
    <source>
        <dbReference type="SAM" id="Coils"/>
    </source>
</evidence>
<gene>
    <name evidence="3" type="primary">HS184.0136</name>
</gene>
<dbReference type="Gene3D" id="2.40.50.100">
    <property type="match status" value="1"/>
</dbReference>
<evidence type="ECO:0000259" key="2">
    <source>
        <dbReference type="Pfam" id="PF25917"/>
    </source>
</evidence>
<dbReference type="EMBL" id="AM490458">
    <property type="protein sequence ID" value="CAM32553.1"/>
    <property type="molecule type" value="Genomic_DNA"/>
</dbReference>
<dbReference type="PRINTS" id="PR01490">
    <property type="entry name" value="RTXTOXIND"/>
</dbReference>
<accession>A2RPP6</accession>
<dbReference type="InterPro" id="IPR058625">
    <property type="entry name" value="MdtA-like_BSH"/>
</dbReference>
<dbReference type="Gene3D" id="1.10.287.470">
    <property type="entry name" value="Helix hairpin bin"/>
    <property type="match status" value="1"/>
</dbReference>
<proteinExistence type="predicted"/>
<dbReference type="GO" id="GO:0005886">
    <property type="term" value="C:plasma membrane"/>
    <property type="evidence" value="ECO:0007669"/>
    <property type="project" value="TreeGrafter"/>
</dbReference>
<feature type="coiled-coil region" evidence="1">
    <location>
        <begin position="155"/>
        <end position="203"/>
    </location>
</feature>
<dbReference type="PANTHER" id="PTHR30438:SF2">
    <property type="entry name" value="MEMBRANE PROTEIN"/>
    <property type="match status" value="1"/>
</dbReference>
<evidence type="ECO:0000313" key="3">
    <source>
        <dbReference type="EMBL" id="CAM32553.1"/>
    </source>
</evidence>
<dbReference type="KEGG" id="hsz:ACP92_09720"/>
<dbReference type="PATRIC" id="fig|964.11.peg.2029"/>
<reference evidence="3" key="1">
    <citation type="submission" date="2007-01" db="EMBL/GenBank/DDBJ databases">
        <title>A two-dimensional proteome reference map of Herbaspirillum seropedicae proteins.</title>
        <authorList>
            <person name="Chaves D.F.S."/>
            <person name="Ferrer P.P."/>
            <person name="Monteiro R.A."/>
            <person name="Souza E.M."/>
            <person name="Cruz L.M."/>
            <person name="Pedrosa F.O."/>
        </authorList>
    </citation>
    <scope>NUCLEOTIDE SEQUENCE</scope>
</reference>
<name>A2RPP6_HERSE</name>
<protein>
    <submittedName>
        <fullName evidence="3">HlyD family membrane-fusion protein</fullName>
    </submittedName>
</protein>
<dbReference type="PANTHER" id="PTHR30438">
    <property type="entry name" value="36 KDA ANTIGEN-RELATED"/>
    <property type="match status" value="1"/>
</dbReference>
<dbReference type="GeneID" id="29389881"/>
<dbReference type="Gene3D" id="2.40.30.170">
    <property type="match status" value="1"/>
</dbReference>